<evidence type="ECO:0000256" key="11">
    <source>
        <dbReference type="ARBA" id="ARBA00023049"/>
    </source>
</evidence>
<dbReference type="GO" id="GO:0005615">
    <property type="term" value="C:extracellular space"/>
    <property type="evidence" value="ECO:0007669"/>
    <property type="project" value="TreeGrafter"/>
</dbReference>
<comment type="similarity">
    <text evidence="3 16">Belongs to the peptidase M14 family.</text>
</comment>
<feature type="signal peptide" evidence="17">
    <location>
        <begin position="1"/>
        <end position="22"/>
    </location>
</feature>
<name>K5VP11_PHACS</name>
<evidence type="ECO:0000256" key="17">
    <source>
        <dbReference type="SAM" id="SignalP"/>
    </source>
</evidence>
<dbReference type="EMBL" id="JH930474">
    <property type="protein sequence ID" value="EKM53213.1"/>
    <property type="molecule type" value="Genomic_DNA"/>
</dbReference>
<gene>
    <name evidence="19" type="ORF">PHACADRAFT_259413</name>
</gene>
<evidence type="ECO:0000256" key="15">
    <source>
        <dbReference type="ARBA" id="ARBA00026213"/>
    </source>
</evidence>
<dbReference type="Proteomes" id="UP000008370">
    <property type="component" value="Unassembled WGS sequence"/>
</dbReference>
<evidence type="ECO:0000256" key="6">
    <source>
        <dbReference type="ARBA" id="ARBA00022670"/>
    </source>
</evidence>
<evidence type="ECO:0000313" key="20">
    <source>
        <dbReference type="Proteomes" id="UP000008370"/>
    </source>
</evidence>
<evidence type="ECO:0000256" key="5">
    <source>
        <dbReference type="ARBA" id="ARBA00022645"/>
    </source>
</evidence>
<feature type="domain" description="Peptidase M14" evidence="18">
    <location>
        <begin position="133"/>
        <end position="442"/>
    </location>
</feature>
<evidence type="ECO:0000259" key="18">
    <source>
        <dbReference type="PROSITE" id="PS52035"/>
    </source>
</evidence>
<evidence type="ECO:0000256" key="9">
    <source>
        <dbReference type="ARBA" id="ARBA00022801"/>
    </source>
</evidence>
<dbReference type="AlphaFoldDB" id="K5VP11"/>
<keyword evidence="8 17" id="KW-0732">Signal</keyword>
<accession>K5VP11</accession>
<evidence type="ECO:0000313" key="19">
    <source>
        <dbReference type="EMBL" id="EKM53213.1"/>
    </source>
</evidence>
<dbReference type="RefSeq" id="XP_007397907.1">
    <property type="nucleotide sequence ID" value="XM_007397845.1"/>
</dbReference>
<evidence type="ECO:0000256" key="2">
    <source>
        <dbReference type="ARBA" id="ARBA00004613"/>
    </source>
</evidence>
<proteinExistence type="inferred from homology"/>
<dbReference type="GO" id="GO:0006508">
    <property type="term" value="P:proteolysis"/>
    <property type="evidence" value="ECO:0007669"/>
    <property type="project" value="UniProtKB-KW"/>
</dbReference>
<protein>
    <recommendedName>
        <fullName evidence="14">Inactive metallocarboxypeptidase ECM14</fullName>
    </recommendedName>
    <alternativeName>
        <fullName evidence="15">Inactive metallocarboxypeptidase ecm14</fullName>
    </alternativeName>
</protein>
<dbReference type="FunCoup" id="K5VP11">
    <property type="interactions" value="5"/>
</dbReference>
<sequence length="447" mass="49813">MSLPRLAVLYTAIAVVQLLSSAAYVPASQMVLDQTSAASAILRRITTDPERGWDAHSVVEDLVQSLNADVWHVGQHHVDVYLPQGSANASSPSLDDLPHVDTHLPNALLKAPRTRPQSHWNLSSLANTTFHAEYHALEDIYIFTRELLDLYPDNVKVVPIGHSVENREMFALEIFKDERTKAKKTGFVITGAQHAREWIATSTAMFIAHALLADPSESYSMAPLLSSYTFYLVLVPNPDGYVYTWETDRLWYKNRQTLGPNEKCVGLDMNRNWGHKWKRRADFPATQAAKKAPANPCAPWYPGHRPFESPEVNNIANFITTLPNLRAYIDLRSYGQMISTPWSFTCKKTTKDAEDQLEAALGAAAAIRIAHGTTFTAGGLCKSTYKAPGNVVDYMYGKAGVKYSYAVHLRDTGTYGFLLPPQWIRPVGEETANMIKALAAFIVNKKF</sequence>
<evidence type="ECO:0000256" key="12">
    <source>
        <dbReference type="ARBA" id="ARBA00023157"/>
    </source>
</evidence>
<evidence type="ECO:0000256" key="8">
    <source>
        <dbReference type="ARBA" id="ARBA00022729"/>
    </source>
</evidence>
<reference evidence="19 20" key="1">
    <citation type="journal article" date="2012" name="BMC Genomics">
        <title>Comparative genomics of the white-rot fungi, Phanerochaete carnosa and P. chrysosporium, to elucidate the genetic basis of the distinct wood types they colonize.</title>
        <authorList>
            <person name="Suzuki H."/>
            <person name="MacDonald J."/>
            <person name="Syed K."/>
            <person name="Salamov A."/>
            <person name="Hori C."/>
            <person name="Aerts A."/>
            <person name="Henrissat B."/>
            <person name="Wiebenga A."/>
            <person name="vanKuyk P.A."/>
            <person name="Barry K."/>
            <person name="Lindquist E."/>
            <person name="LaButti K."/>
            <person name="Lapidus A."/>
            <person name="Lucas S."/>
            <person name="Coutinho P."/>
            <person name="Gong Y."/>
            <person name="Samejima M."/>
            <person name="Mahadevan R."/>
            <person name="Abou-Zaid M."/>
            <person name="de Vries R.P."/>
            <person name="Igarashi K."/>
            <person name="Yadav J.S."/>
            <person name="Grigoriev I.V."/>
            <person name="Master E.R."/>
        </authorList>
    </citation>
    <scope>NUCLEOTIDE SEQUENCE [LARGE SCALE GENOMIC DNA]</scope>
    <source>
        <strain evidence="19 20">HHB-10118-sp</strain>
    </source>
</reference>
<keyword evidence="9" id="KW-0378">Hydrolase</keyword>
<feature type="chain" id="PRO_5003889984" description="Inactive metallocarboxypeptidase ECM14" evidence="17">
    <location>
        <begin position="23"/>
        <end position="447"/>
    </location>
</feature>
<dbReference type="PROSITE" id="PS52035">
    <property type="entry name" value="PEPTIDASE_M14"/>
    <property type="match status" value="1"/>
</dbReference>
<dbReference type="InParanoid" id="K5VP11"/>
<dbReference type="CDD" id="cd03860">
    <property type="entry name" value="M14_CP_A-B_like"/>
    <property type="match status" value="1"/>
</dbReference>
<keyword evidence="11" id="KW-0482">Metalloprotease</keyword>
<dbReference type="PRINTS" id="PR00765">
    <property type="entry name" value="CRBOXYPTASEA"/>
</dbReference>
<keyword evidence="7" id="KW-0479">Metal-binding</keyword>
<comment type="function">
    <text evidence="13">Inactive carboxypeptidase that may play a role in cell wall organization and biogenesis.</text>
</comment>
<evidence type="ECO:0000256" key="10">
    <source>
        <dbReference type="ARBA" id="ARBA00022833"/>
    </source>
</evidence>
<dbReference type="KEGG" id="pco:PHACADRAFT_259413"/>
<evidence type="ECO:0000256" key="3">
    <source>
        <dbReference type="ARBA" id="ARBA00005988"/>
    </source>
</evidence>
<dbReference type="Pfam" id="PF00246">
    <property type="entry name" value="Peptidase_M14"/>
    <property type="match status" value="1"/>
</dbReference>
<dbReference type="GO" id="GO:0008270">
    <property type="term" value="F:zinc ion binding"/>
    <property type="evidence" value="ECO:0007669"/>
    <property type="project" value="InterPro"/>
</dbReference>
<evidence type="ECO:0000256" key="13">
    <source>
        <dbReference type="ARBA" id="ARBA00025210"/>
    </source>
</evidence>
<keyword evidence="20" id="KW-1185">Reference proteome</keyword>
<comment type="cofactor">
    <cofactor evidence="1">
        <name>Zn(2+)</name>
        <dbReference type="ChEBI" id="CHEBI:29105"/>
    </cofactor>
</comment>
<keyword evidence="5" id="KW-0121">Carboxypeptidase</keyword>
<dbReference type="SUPFAM" id="SSF53187">
    <property type="entry name" value="Zn-dependent exopeptidases"/>
    <property type="match status" value="1"/>
</dbReference>
<dbReference type="Gene3D" id="3.40.630.10">
    <property type="entry name" value="Zn peptidases"/>
    <property type="match status" value="1"/>
</dbReference>
<organism evidence="19 20">
    <name type="scientific">Phanerochaete carnosa (strain HHB-10118-sp)</name>
    <name type="common">White-rot fungus</name>
    <name type="synonym">Peniophora carnosa</name>
    <dbReference type="NCBI Taxonomy" id="650164"/>
    <lineage>
        <taxon>Eukaryota</taxon>
        <taxon>Fungi</taxon>
        <taxon>Dikarya</taxon>
        <taxon>Basidiomycota</taxon>
        <taxon>Agaricomycotina</taxon>
        <taxon>Agaricomycetes</taxon>
        <taxon>Polyporales</taxon>
        <taxon>Phanerochaetaceae</taxon>
        <taxon>Phanerochaete</taxon>
    </lineage>
</organism>
<evidence type="ECO:0000256" key="7">
    <source>
        <dbReference type="ARBA" id="ARBA00022723"/>
    </source>
</evidence>
<dbReference type="PANTHER" id="PTHR11705:SF147">
    <property type="entry name" value="INACTIVE METALLOCARBOXYPEPTIDASE ECM14"/>
    <property type="match status" value="1"/>
</dbReference>
<keyword evidence="10" id="KW-0862">Zinc</keyword>
<dbReference type="STRING" id="650164.K5VP11"/>
<dbReference type="OrthoDB" id="3626597at2759"/>
<dbReference type="SMART" id="SM00631">
    <property type="entry name" value="Zn_pept"/>
    <property type="match status" value="1"/>
</dbReference>
<keyword evidence="4" id="KW-0964">Secreted</keyword>
<dbReference type="GeneID" id="18917413"/>
<dbReference type="InterPro" id="IPR000834">
    <property type="entry name" value="Peptidase_M14"/>
</dbReference>
<dbReference type="HOGENOM" id="CLU_019326_1_2_1"/>
<dbReference type="FunFam" id="3.40.630.10:FF:000084">
    <property type="entry name" value="Carboxypeptidase B2"/>
    <property type="match status" value="1"/>
</dbReference>
<dbReference type="PANTHER" id="PTHR11705">
    <property type="entry name" value="PROTEASE FAMILY M14 CARBOXYPEPTIDASE A,B"/>
    <property type="match status" value="1"/>
</dbReference>
<evidence type="ECO:0000256" key="4">
    <source>
        <dbReference type="ARBA" id="ARBA00022525"/>
    </source>
</evidence>
<dbReference type="GO" id="GO:0004181">
    <property type="term" value="F:metallocarboxypeptidase activity"/>
    <property type="evidence" value="ECO:0007669"/>
    <property type="project" value="InterPro"/>
</dbReference>
<comment type="subcellular location">
    <subcellularLocation>
        <location evidence="2">Secreted</location>
    </subcellularLocation>
</comment>
<comment type="caution">
    <text evidence="16">Lacks conserved residue(s) required for the propagation of feature annotation.</text>
</comment>
<keyword evidence="6" id="KW-0645">Protease</keyword>
<keyword evidence="12" id="KW-1015">Disulfide bond</keyword>
<evidence type="ECO:0000256" key="16">
    <source>
        <dbReference type="PROSITE-ProRule" id="PRU01379"/>
    </source>
</evidence>
<evidence type="ECO:0000256" key="1">
    <source>
        <dbReference type="ARBA" id="ARBA00001947"/>
    </source>
</evidence>
<evidence type="ECO:0000256" key="14">
    <source>
        <dbReference type="ARBA" id="ARBA00026187"/>
    </source>
</evidence>